<evidence type="ECO:0000259" key="3">
    <source>
        <dbReference type="Pfam" id="PF02470"/>
    </source>
</evidence>
<feature type="domain" description="Mammalian cell entry C-terminal" evidence="4">
    <location>
        <begin position="125"/>
        <end position="286"/>
    </location>
</feature>
<comment type="caution">
    <text evidence="5">The sequence shown here is derived from an EMBL/GenBank/DDBJ whole genome shotgun (WGS) entry which is preliminary data.</text>
</comment>
<reference evidence="5" key="1">
    <citation type="submission" date="2020-11" db="EMBL/GenBank/DDBJ databases">
        <title>Nocardioides sp. CBS4Y-1, whole genome shotgun sequence.</title>
        <authorList>
            <person name="Tuo L."/>
        </authorList>
    </citation>
    <scope>NUCLEOTIDE SEQUENCE</scope>
    <source>
        <strain evidence="5">CBS4Y-1</strain>
    </source>
</reference>
<dbReference type="Pfam" id="PF02470">
    <property type="entry name" value="MlaD"/>
    <property type="match status" value="1"/>
</dbReference>
<dbReference type="PANTHER" id="PTHR33371:SF15">
    <property type="entry name" value="LIPOPROTEIN LPRN"/>
    <property type="match status" value="1"/>
</dbReference>
<dbReference type="AlphaFoldDB" id="A0A930Y7X6"/>
<dbReference type="InterPro" id="IPR052336">
    <property type="entry name" value="MlaD_Phospholipid_Transporter"/>
</dbReference>
<dbReference type="NCBIfam" id="TIGR00996">
    <property type="entry name" value="Mtu_fam_mce"/>
    <property type="match status" value="1"/>
</dbReference>
<dbReference type="EMBL" id="JADIVZ010000005">
    <property type="protein sequence ID" value="MBF4162456.1"/>
    <property type="molecule type" value="Genomic_DNA"/>
</dbReference>
<evidence type="ECO:0000259" key="4">
    <source>
        <dbReference type="Pfam" id="PF11887"/>
    </source>
</evidence>
<evidence type="ECO:0000256" key="2">
    <source>
        <dbReference type="SAM" id="SignalP"/>
    </source>
</evidence>
<protein>
    <submittedName>
        <fullName evidence="5">MCE family protein</fullName>
    </submittedName>
</protein>
<gene>
    <name evidence="5" type="ORF">ISG29_12205</name>
</gene>
<dbReference type="InterPro" id="IPR005693">
    <property type="entry name" value="Mce"/>
</dbReference>
<dbReference type="PANTHER" id="PTHR33371">
    <property type="entry name" value="INTERMEMBRANE PHOSPHOLIPID TRANSPORT SYSTEM BINDING PROTEIN MLAD-RELATED"/>
    <property type="match status" value="1"/>
</dbReference>
<dbReference type="Proteomes" id="UP000656804">
    <property type="component" value="Unassembled WGS sequence"/>
</dbReference>
<proteinExistence type="predicted"/>
<dbReference type="InterPro" id="IPR024516">
    <property type="entry name" value="Mce_C"/>
</dbReference>
<dbReference type="RefSeq" id="WP_194503709.1">
    <property type="nucleotide sequence ID" value="NZ_JADIVZ010000005.1"/>
</dbReference>
<keyword evidence="2" id="KW-0732">Signal</keyword>
<dbReference type="PROSITE" id="PS51257">
    <property type="entry name" value="PROKAR_LIPOPROTEIN"/>
    <property type="match status" value="1"/>
</dbReference>
<dbReference type="InterPro" id="IPR003399">
    <property type="entry name" value="Mce/MlaD"/>
</dbReference>
<dbReference type="GO" id="GO:0005576">
    <property type="term" value="C:extracellular region"/>
    <property type="evidence" value="ECO:0007669"/>
    <property type="project" value="TreeGrafter"/>
</dbReference>
<feature type="domain" description="Mce/MlaD" evidence="3">
    <location>
        <begin position="45"/>
        <end position="118"/>
    </location>
</feature>
<sequence length="479" mass="50549">MIARGLRRARLAVVLLALCLGASACDFDVYSLPLPGGPDVGSDPIVITAQFGDVLDLVPKSTVKVDDVSVGRVTDIELDGYTAVVTMELNNDVDLPDNAVAQLRQTSLLGEKFVDLSAPRSGASDNKLETGDVIGLDRTGRNPEVEEVLGALSLILNGGGVAQLKTIAAELNKALEGREDSTRSVLQQMDTFASTLDDNKADIVNAIEKLNRLAVSVRRQQGTINNALDELPSALRSINRQRSDLVTMLQALDRLGGVGVRVIKKTKANTITTLKQLRPILTELANAGSAFVNSFNVFLTYPFVDEVVGRDPQVARNLQMGDYTNLSIELDLDLSLGITGLPTSLPTLLPTELDPTAVLGAVTKCLQSGNINSKACQKVLNDAQLLLQLREECQKPKNKDVAVCTALNLLPGLPQLPGSNSGSGGSGGGLGGVLPTLPGLGRAGALPMDTGPRGPTYGQLQDMFDPGLVSMLVPGMVTQ</sequence>
<feature type="region of interest" description="Disordered" evidence="1">
    <location>
        <begin position="441"/>
        <end position="460"/>
    </location>
</feature>
<name>A0A930Y7X6_9ACTN</name>
<organism evidence="5 6">
    <name type="scientific">Nocardioides acrostichi</name>
    <dbReference type="NCBI Taxonomy" id="2784339"/>
    <lineage>
        <taxon>Bacteria</taxon>
        <taxon>Bacillati</taxon>
        <taxon>Actinomycetota</taxon>
        <taxon>Actinomycetes</taxon>
        <taxon>Propionibacteriales</taxon>
        <taxon>Nocardioidaceae</taxon>
        <taxon>Nocardioides</taxon>
    </lineage>
</organism>
<evidence type="ECO:0000313" key="6">
    <source>
        <dbReference type="Proteomes" id="UP000656804"/>
    </source>
</evidence>
<feature type="signal peptide" evidence="2">
    <location>
        <begin position="1"/>
        <end position="24"/>
    </location>
</feature>
<evidence type="ECO:0000256" key="1">
    <source>
        <dbReference type="SAM" id="MobiDB-lite"/>
    </source>
</evidence>
<keyword evidence="6" id="KW-1185">Reference proteome</keyword>
<feature type="chain" id="PRO_5036714238" evidence="2">
    <location>
        <begin position="25"/>
        <end position="479"/>
    </location>
</feature>
<dbReference type="Pfam" id="PF11887">
    <property type="entry name" value="Mce4_CUP1"/>
    <property type="match status" value="1"/>
</dbReference>
<accession>A0A930Y7X6</accession>
<evidence type="ECO:0000313" key="5">
    <source>
        <dbReference type="EMBL" id="MBF4162456.1"/>
    </source>
</evidence>